<protein>
    <submittedName>
        <fullName evidence="1">16114_t:CDS:1</fullName>
    </submittedName>
</protein>
<organism evidence="1 2">
    <name type="scientific">Cetraspora pellucida</name>
    <dbReference type="NCBI Taxonomy" id="1433469"/>
    <lineage>
        <taxon>Eukaryota</taxon>
        <taxon>Fungi</taxon>
        <taxon>Fungi incertae sedis</taxon>
        <taxon>Mucoromycota</taxon>
        <taxon>Glomeromycotina</taxon>
        <taxon>Glomeromycetes</taxon>
        <taxon>Diversisporales</taxon>
        <taxon>Gigasporaceae</taxon>
        <taxon>Cetraspora</taxon>
    </lineage>
</organism>
<feature type="non-terminal residue" evidence="1">
    <location>
        <position position="126"/>
    </location>
</feature>
<name>A0A9N9P1U5_9GLOM</name>
<accession>A0A9N9P1U5</accession>
<evidence type="ECO:0000313" key="2">
    <source>
        <dbReference type="Proteomes" id="UP000789759"/>
    </source>
</evidence>
<keyword evidence="2" id="KW-1185">Reference proteome</keyword>
<reference evidence="1" key="1">
    <citation type="submission" date="2021-06" db="EMBL/GenBank/DDBJ databases">
        <authorList>
            <person name="Kallberg Y."/>
            <person name="Tangrot J."/>
            <person name="Rosling A."/>
        </authorList>
    </citation>
    <scope>NUCLEOTIDE SEQUENCE</scope>
    <source>
        <strain evidence="1">FL966</strain>
    </source>
</reference>
<evidence type="ECO:0000313" key="1">
    <source>
        <dbReference type="EMBL" id="CAG8782166.1"/>
    </source>
</evidence>
<dbReference type="AlphaFoldDB" id="A0A9N9P1U5"/>
<sequence>IAYQVSPFTIKEIIEFFLASSLYEPYMFEHVPKLYIKFVDDDIELVINNINDDLNLIYDQDSKSRRRARIMELGCLLTKSDDEGVTELKSRKQELESLLAATCEGPQHINFSQRIPRKIPLMQRKR</sequence>
<comment type="caution">
    <text evidence="1">The sequence shown here is derived from an EMBL/GenBank/DDBJ whole genome shotgun (WGS) entry which is preliminary data.</text>
</comment>
<proteinExistence type="predicted"/>
<dbReference type="Proteomes" id="UP000789759">
    <property type="component" value="Unassembled WGS sequence"/>
</dbReference>
<gene>
    <name evidence="1" type="ORF">CPELLU_LOCUS16453</name>
</gene>
<dbReference type="EMBL" id="CAJVQA010024384">
    <property type="protein sequence ID" value="CAG8782166.1"/>
    <property type="molecule type" value="Genomic_DNA"/>
</dbReference>